<dbReference type="PANTHER" id="PTHR36799:SF2">
    <property type="entry name" value="PROTEIN CHLORORESPIRATORY REDUCTION 42, CHLOROPLASTIC"/>
    <property type="match status" value="1"/>
</dbReference>
<dbReference type="Proteomes" id="UP000238937">
    <property type="component" value="Unassembled WGS sequence"/>
</dbReference>
<dbReference type="RefSeq" id="WP_106308165.1">
    <property type="nucleotide sequence ID" value="NZ_PVWO01000272.1"/>
</dbReference>
<gene>
    <name evidence="1" type="ORF">C7B77_18660</name>
</gene>
<proteinExistence type="predicted"/>
<sequence>MSQEFNIGATVRIVALPPYLKTADPMPMLRPPTLLEIGAQGIITDRKPGNYWAVKFDRSSFLLEDRYFELVSI</sequence>
<organism evidence="1 2">
    <name type="scientific">Chamaesiphon polymorphus CCALA 037</name>
    <dbReference type="NCBI Taxonomy" id="2107692"/>
    <lineage>
        <taxon>Bacteria</taxon>
        <taxon>Bacillati</taxon>
        <taxon>Cyanobacteriota</taxon>
        <taxon>Cyanophyceae</taxon>
        <taxon>Gomontiellales</taxon>
        <taxon>Chamaesiphonaceae</taxon>
        <taxon>Chamaesiphon</taxon>
    </lineage>
</organism>
<dbReference type="PANTHER" id="PTHR36799">
    <property type="match status" value="1"/>
</dbReference>
<comment type="caution">
    <text evidence="1">The sequence shown here is derived from an EMBL/GenBank/DDBJ whole genome shotgun (WGS) entry which is preliminary data.</text>
</comment>
<evidence type="ECO:0000313" key="1">
    <source>
        <dbReference type="EMBL" id="PSB54276.1"/>
    </source>
</evidence>
<protein>
    <submittedName>
        <fullName evidence="1">DUF3148 domain-containing protein</fullName>
    </submittedName>
</protein>
<dbReference type="EMBL" id="PVWO01000272">
    <property type="protein sequence ID" value="PSB54276.1"/>
    <property type="molecule type" value="Genomic_DNA"/>
</dbReference>
<name>A0A2T1GAI4_9CYAN</name>
<dbReference type="NCBIfam" id="NF045913">
    <property type="entry name" value="RegSipA"/>
    <property type="match status" value="1"/>
</dbReference>
<keyword evidence="2" id="KW-1185">Reference proteome</keyword>
<dbReference type="AlphaFoldDB" id="A0A2T1GAI4"/>
<reference evidence="1 2" key="1">
    <citation type="submission" date="2018-03" db="EMBL/GenBank/DDBJ databases">
        <title>The ancient ancestry and fast evolution of plastids.</title>
        <authorList>
            <person name="Moore K.R."/>
            <person name="Magnabosco C."/>
            <person name="Momper L."/>
            <person name="Gold D.A."/>
            <person name="Bosak T."/>
            <person name="Fournier G.P."/>
        </authorList>
    </citation>
    <scope>NUCLEOTIDE SEQUENCE [LARGE SCALE GENOMIC DNA]</scope>
    <source>
        <strain evidence="1 2">CCALA 037</strain>
    </source>
</reference>
<dbReference type="OrthoDB" id="463889at2"/>
<evidence type="ECO:0000313" key="2">
    <source>
        <dbReference type="Proteomes" id="UP000238937"/>
    </source>
</evidence>
<dbReference type="InterPro" id="IPR021495">
    <property type="entry name" value="CRR42-like"/>
</dbReference>
<dbReference type="Pfam" id="PF11347">
    <property type="entry name" value="CRR42-like"/>
    <property type="match status" value="1"/>
</dbReference>
<accession>A0A2T1GAI4</accession>